<evidence type="ECO:0000256" key="2">
    <source>
        <dbReference type="ARBA" id="ARBA00022618"/>
    </source>
</evidence>
<evidence type="ECO:0000256" key="1">
    <source>
        <dbReference type="ARBA" id="ARBA00022475"/>
    </source>
</evidence>
<dbReference type="InterPro" id="IPR020823">
    <property type="entry name" value="Cell_div_FtsA"/>
</dbReference>
<dbReference type="GO" id="GO:0043093">
    <property type="term" value="P:FtsZ-dependent cytokinesis"/>
    <property type="evidence" value="ECO:0007669"/>
    <property type="project" value="UniProtKB-UniRule"/>
</dbReference>
<dbReference type="PANTHER" id="PTHR32432">
    <property type="entry name" value="CELL DIVISION PROTEIN FTSA-RELATED"/>
    <property type="match status" value="1"/>
</dbReference>
<dbReference type="PIRSF" id="PIRSF003101">
    <property type="entry name" value="FtsA"/>
    <property type="match status" value="1"/>
</dbReference>
<dbReference type="Proteomes" id="UP000593892">
    <property type="component" value="Chromosome"/>
</dbReference>
<evidence type="ECO:0000259" key="7">
    <source>
        <dbReference type="SMART" id="SM00842"/>
    </source>
</evidence>
<dbReference type="CDD" id="cd24048">
    <property type="entry name" value="ASKHA_NBD_FtsA"/>
    <property type="match status" value="1"/>
</dbReference>
<dbReference type="InterPro" id="IPR003494">
    <property type="entry name" value="SHS2_FtsA"/>
</dbReference>
<dbReference type="SUPFAM" id="SSF53067">
    <property type="entry name" value="Actin-like ATPase domain"/>
    <property type="match status" value="2"/>
</dbReference>
<dbReference type="PANTHER" id="PTHR32432:SF4">
    <property type="entry name" value="CELL DIVISION PROTEIN FTSA"/>
    <property type="match status" value="1"/>
</dbReference>
<dbReference type="RefSeq" id="WP_194453282.1">
    <property type="nucleotide sequence ID" value="NZ_CP063849.1"/>
</dbReference>
<dbReference type="Pfam" id="PF14450">
    <property type="entry name" value="FtsA"/>
    <property type="match status" value="1"/>
</dbReference>
<evidence type="ECO:0000256" key="5">
    <source>
        <dbReference type="HAMAP-Rule" id="MF_02033"/>
    </source>
</evidence>
<evidence type="ECO:0000256" key="6">
    <source>
        <dbReference type="PIRNR" id="PIRNR003101"/>
    </source>
</evidence>
<proteinExistence type="inferred from homology"/>
<dbReference type="InterPro" id="IPR043129">
    <property type="entry name" value="ATPase_NBD"/>
</dbReference>
<dbReference type="Gene3D" id="3.30.420.40">
    <property type="match status" value="2"/>
</dbReference>
<dbReference type="GO" id="GO:0032153">
    <property type="term" value="C:cell division site"/>
    <property type="evidence" value="ECO:0007669"/>
    <property type="project" value="UniProtKB-UniRule"/>
</dbReference>
<accession>A0A7S7SP48</accession>
<keyword evidence="1 5" id="KW-1003">Cell membrane</keyword>
<feature type="domain" description="SHS2" evidence="7">
    <location>
        <begin position="8"/>
        <end position="194"/>
    </location>
</feature>
<sequence length="400" mass="43713">MSKKPQLAVGLDIGSAWTRVVVLSLVDNCLHYRGHSAVISRGWHRGQIADQSAVAETVRQAVQQAELSSGEQIGSVVVGVGGPSTRSQQGRGLYEFGHRRPIERGDLVYAVELAARARLDEDRFLLQVMPQDFTVDGRPPIPHPLNIECQRLEAHALLITTSMQEHQALISAVHQAHLRVEETVFEAMAASYASILPEERAGGVALVDIGAHSTHIVYYDGDALLYAMGIPISGDHFTRDLGELKALSFDEAERVKFAHGCALLGLTADNIVIELPAETGRPGREINRRDLIEILEARAVQLFDIVERCRIRYARETPLREGVVLCGGGSQLEGMVEVTEKVLGCPARLGFPRGIIDWPEDLSSSVWTTSAGLAMYSARLQTRKDKKGGGPSIWSLFTGK</sequence>
<evidence type="ECO:0000256" key="3">
    <source>
        <dbReference type="ARBA" id="ARBA00023136"/>
    </source>
</evidence>
<dbReference type="HAMAP" id="MF_02033">
    <property type="entry name" value="FtsA"/>
    <property type="match status" value="1"/>
</dbReference>
<keyword evidence="2 5" id="KW-0132">Cell division</keyword>
<dbReference type="SMART" id="SM00842">
    <property type="entry name" value="FtsA"/>
    <property type="match status" value="1"/>
</dbReference>
<protein>
    <recommendedName>
        <fullName evidence="5 6">Cell division protein FtsA</fullName>
    </recommendedName>
</protein>
<keyword evidence="9" id="KW-1185">Reference proteome</keyword>
<comment type="subcellular location">
    <subcellularLocation>
        <location evidence="5">Cell membrane</location>
        <topology evidence="5">Peripheral membrane protein</topology>
        <orientation evidence="5">Cytoplasmic side</orientation>
    </subcellularLocation>
    <text evidence="5">Localizes to the Z ring in an FtsZ-dependent manner. Targeted to the membrane through a conserved C-terminal amphipathic helix.</text>
</comment>
<evidence type="ECO:0000313" key="9">
    <source>
        <dbReference type="Proteomes" id="UP000593892"/>
    </source>
</evidence>
<gene>
    <name evidence="5 8" type="primary">ftsA</name>
    <name evidence="8" type="ORF">IRI77_17290</name>
</gene>
<evidence type="ECO:0000256" key="4">
    <source>
        <dbReference type="ARBA" id="ARBA00023306"/>
    </source>
</evidence>
<name>A0A7S7SP48_PALFE</name>
<evidence type="ECO:0000313" key="8">
    <source>
        <dbReference type="EMBL" id="QOY91628.1"/>
    </source>
</evidence>
<dbReference type="NCBIfam" id="TIGR01174">
    <property type="entry name" value="ftsA"/>
    <property type="match status" value="1"/>
</dbReference>
<dbReference type="AlphaFoldDB" id="A0A7S7SP48"/>
<dbReference type="EMBL" id="CP063849">
    <property type="protein sequence ID" value="QOY91628.1"/>
    <property type="molecule type" value="Genomic_DNA"/>
</dbReference>
<dbReference type="Pfam" id="PF02491">
    <property type="entry name" value="SHS2_FTSA"/>
    <property type="match status" value="1"/>
</dbReference>
<comment type="similarity">
    <text evidence="5 6">Belongs to the FtsA/MreB family.</text>
</comment>
<comment type="function">
    <text evidence="5 6">Cell division protein that is involved in the assembly of the Z ring. May serve as a membrane anchor for the Z ring.</text>
</comment>
<dbReference type="InterPro" id="IPR050696">
    <property type="entry name" value="FtsA/MreB"/>
</dbReference>
<keyword evidence="3 5" id="KW-0472">Membrane</keyword>
<keyword evidence="4 5" id="KW-0131">Cell cycle</keyword>
<reference evidence="8 9" key="1">
    <citation type="submission" date="2020-10" db="EMBL/GenBank/DDBJ databases">
        <title>Complete genome sequence of Paludibaculum fermentans P105T, a facultatively anaerobic acidobacterium capable of dissimilatory Fe(III) reduction.</title>
        <authorList>
            <person name="Dedysh S.N."/>
            <person name="Beletsky A.V."/>
            <person name="Kulichevskaya I.S."/>
            <person name="Mardanov A.V."/>
            <person name="Ravin N.V."/>
        </authorList>
    </citation>
    <scope>NUCLEOTIDE SEQUENCE [LARGE SCALE GENOMIC DNA]</scope>
    <source>
        <strain evidence="8 9">P105</strain>
    </source>
</reference>
<dbReference type="GO" id="GO:0009898">
    <property type="term" value="C:cytoplasmic side of plasma membrane"/>
    <property type="evidence" value="ECO:0007669"/>
    <property type="project" value="UniProtKB-UniRule"/>
</dbReference>
<dbReference type="KEGG" id="pfer:IRI77_17290"/>
<comment type="subunit">
    <text evidence="5">Self-interacts. Interacts with FtsZ.</text>
</comment>
<organism evidence="8 9">
    <name type="scientific">Paludibaculum fermentans</name>
    <dbReference type="NCBI Taxonomy" id="1473598"/>
    <lineage>
        <taxon>Bacteria</taxon>
        <taxon>Pseudomonadati</taxon>
        <taxon>Acidobacteriota</taxon>
        <taxon>Terriglobia</taxon>
        <taxon>Bryobacterales</taxon>
        <taxon>Bryobacteraceae</taxon>
        <taxon>Paludibaculum</taxon>
    </lineage>
</organism>